<dbReference type="GO" id="GO:0005975">
    <property type="term" value="P:carbohydrate metabolic process"/>
    <property type="evidence" value="ECO:0007669"/>
    <property type="project" value="UniProtKB-ARBA"/>
</dbReference>
<dbReference type="AlphaFoldDB" id="A0A221NZ75"/>
<dbReference type="OrthoDB" id="4058373at2"/>
<gene>
    <name evidence="1" type="ORF">LK07_15940</name>
</gene>
<evidence type="ECO:0000313" key="1">
    <source>
        <dbReference type="EMBL" id="ASN25270.1"/>
    </source>
</evidence>
<dbReference type="Proteomes" id="UP000031501">
    <property type="component" value="Chromosome"/>
</dbReference>
<dbReference type="InterPro" id="IPR013783">
    <property type="entry name" value="Ig-like_fold"/>
</dbReference>
<organism evidence="1 2">
    <name type="scientific">Streptomyces pluripotens</name>
    <dbReference type="NCBI Taxonomy" id="1355015"/>
    <lineage>
        <taxon>Bacteria</taxon>
        <taxon>Bacillati</taxon>
        <taxon>Actinomycetota</taxon>
        <taxon>Actinomycetes</taxon>
        <taxon>Kitasatosporales</taxon>
        <taxon>Streptomycetaceae</taxon>
        <taxon>Streptomyces</taxon>
    </lineage>
</organism>
<dbReference type="EMBL" id="CP022433">
    <property type="protein sequence ID" value="ASN25270.1"/>
    <property type="molecule type" value="Genomic_DNA"/>
</dbReference>
<dbReference type="RefSeq" id="WP_052318974.1">
    <property type="nucleotide sequence ID" value="NZ_CP021080.1"/>
</dbReference>
<dbReference type="Gene3D" id="2.60.40.10">
    <property type="entry name" value="Immunoglobulins"/>
    <property type="match status" value="1"/>
</dbReference>
<reference evidence="1 2" key="1">
    <citation type="submission" date="2017-07" db="EMBL/GenBank/DDBJ databases">
        <title>Genome sequence of Streptomyces pluripotens MUSC 137T.</title>
        <authorList>
            <person name="Ser H.-L."/>
            <person name="Lee L.-H."/>
        </authorList>
    </citation>
    <scope>NUCLEOTIDE SEQUENCE [LARGE SCALE GENOMIC DNA]</scope>
    <source>
        <strain evidence="1 2">MUSC 137</strain>
    </source>
</reference>
<protein>
    <submittedName>
        <fullName evidence="1">Uncharacterized protein</fullName>
    </submittedName>
</protein>
<accession>A0A221NZ75</accession>
<dbReference type="KEGG" id="splu:LK06_014805"/>
<keyword evidence="2" id="KW-1185">Reference proteome</keyword>
<sequence length="346" mass="37807">MPTMPPPPRPPLNARQRSDLTEQHLNIGRTGGGRAALVNNTLADRGVTSTAAPGVVTLTWKPYAADARYTVVRGETPLTTTKPGQATFKDTTATAGASYQYRIIPQLKGDTSAARTWGLTVAVPKVKHGEAEAAAVQRTAVAQAKAAKASATTTLTWTTFIPDKYINQPIPKACKYWGTKYVYGGDNRGFDWKSSRYRTSESAVITWKNRKVSGYTSVKATHVYRKSNHKLVAQKTASAKDMKVKKLGSGSGYVDIRMVTHATNPFCGGIAKVKGAIDGALTFHITRGGWEIRSGNHRRMPNHEIYIYNGGRVTWVYKSKYASPLCLVGALLCDLRNLTGYYGKYK</sequence>
<proteinExistence type="predicted"/>
<name>A0A221NZ75_9ACTN</name>
<evidence type="ECO:0000313" key="2">
    <source>
        <dbReference type="Proteomes" id="UP000031501"/>
    </source>
</evidence>